<dbReference type="Proteomes" id="UP000813824">
    <property type="component" value="Unassembled WGS sequence"/>
</dbReference>
<comment type="caution">
    <text evidence="1">The sequence shown here is derived from an EMBL/GenBank/DDBJ whole genome shotgun (WGS) entry which is preliminary data.</text>
</comment>
<dbReference type="AlphaFoldDB" id="A0A8K0XR11"/>
<keyword evidence="2" id="KW-1185">Reference proteome</keyword>
<gene>
    <name evidence="1" type="ORF">BXZ70DRAFT_1006709</name>
</gene>
<organism evidence="1 2">
    <name type="scientific">Cristinia sonorae</name>
    <dbReference type="NCBI Taxonomy" id="1940300"/>
    <lineage>
        <taxon>Eukaryota</taxon>
        <taxon>Fungi</taxon>
        <taxon>Dikarya</taxon>
        <taxon>Basidiomycota</taxon>
        <taxon>Agaricomycotina</taxon>
        <taxon>Agaricomycetes</taxon>
        <taxon>Agaricomycetidae</taxon>
        <taxon>Agaricales</taxon>
        <taxon>Pleurotineae</taxon>
        <taxon>Stephanosporaceae</taxon>
        <taxon>Cristinia</taxon>
    </lineage>
</organism>
<protein>
    <submittedName>
        <fullName evidence="1">Uncharacterized protein</fullName>
    </submittedName>
</protein>
<proteinExistence type="predicted"/>
<evidence type="ECO:0000313" key="2">
    <source>
        <dbReference type="Proteomes" id="UP000813824"/>
    </source>
</evidence>
<name>A0A8K0XR11_9AGAR</name>
<accession>A0A8K0XR11</accession>
<evidence type="ECO:0000313" key="1">
    <source>
        <dbReference type="EMBL" id="KAH8102086.1"/>
    </source>
</evidence>
<sequence length="150" mass="16548">MKERFRTAALQLTLSQEYVTIINACLPSSAAPILTSLSFTEDLSYEKAIFDNEPAGVGLCRIIAPILSNCAMPALEHLALTSIYRPPWPSMNLSTFLKRLRIEAIFDGYADGTGEVGYADALNAMRSLPHLEHLHLRNATILHSKDMSLS</sequence>
<dbReference type="EMBL" id="JAEVFJ010000010">
    <property type="protein sequence ID" value="KAH8102086.1"/>
    <property type="molecule type" value="Genomic_DNA"/>
</dbReference>
<dbReference type="OrthoDB" id="3172239at2759"/>
<reference evidence="1" key="1">
    <citation type="journal article" date="2021" name="New Phytol.">
        <title>Evolutionary innovations through gain and loss of genes in the ectomycorrhizal Boletales.</title>
        <authorList>
            <person name="Wu G."/>
            <person name="Miyauchi S."/>
            <person name="Morin E."/>
            <person name="Kuo A."/>
            <person name="Drula E."/>
            <person name="Varga T."/>
            <person name="Kohler A."/>
            <person name="Feng B."/>
            <person name="Cao Y."/>
            <person name="Lipzen A."/>
            <person name="Daum C."/>
            <person name="Hundley H."/>
            <person name="Pangilinan J."/>
            <person name="Johnson J."/>
            <person name="Barry K."/>
            <person name="LaButti K."/>
            <person name="Ng V."/>
            <person name="Ahrendt S."/>
            <person name="Min B."/>
            <person name="Choi I.G."/>
            <person name="Park H."/>
            <person name="Plett J.M."/>
            <person name="Magnuson J."/>
            <person name="Spatafora J.W."/>
            <person name="Nagy L.G."/>
            <person name="Henrissat B."/>
            <person name="Grigoriev I.V."/>
            <person name="Yang Z.L."/>
            <person name="Xu J."/>
            <person name="Martin F.M."/>
        </authorList>
    </citation>
    <scope>NUCLEOTIDE SEQUENCE</scope>
    <source>
        <strain evidence="1">KKN 215</strain>
    </source>
</reference>